<keyword evidence="1 3" id="KW-0145">Chemotaxis</keyword>
<sequence length="194" mass="21678">MVKRYHNQLKRDMILIQPGEYYVTKKDEVIATVLGSCISVCLRDNDNRIGGMNHFMLPGDFRAEEVFSSNSGRYGMYAMELLIGDLLKLGGGKTNLSAKVFGGGHVLNSVPQTAKNVPQANIDFVKAFLSMEGIPVVNSDVGGRYGRKVLYLPSTGKAYVRSLVPEDNRKLADREVKYEKHLRKETKSEDLTLF</sequence>
<dbReference type="InterPro" id="IPR005659">
    <property type="entry name" value="Chemorcpt_Glu_NH3ase_CheD"/>
</dbReference>
<dbReference type="RefSeq" id="WP_013258050.1">
    <property type="nucleotide sequence ID" value="NC_014365.1"/>
</dbReference>
<keyword evidence="2 3" id="KW-0378">Hydrolase</keyword>
<dbReference type="GO" id="GO:0050568">
    <property type="term" value="F:protein-glutamine glutaminase activity"/>
    <property type="evidence" value="ECO:0007669"/>
    <property type="project" value="UniProtKB-UniRule"/>
</dbReference>
<organism evidence="4 5">
    <name type="scientific">Desulfarculus baarsii (strain ATCC 33931 / DSM 2075 / LMG 7858 / VKM B-1802 / 2st14)</name>
    <dbReference type="NCBI Taxonomy" id="644282"/>
    <lineage>
        <taxon>Bacteria</taxon>
        <taxon>Pseudomonadati</taxon>
        <taxon>Thermodesulfobacteriota</taxon>
        <taxon>Desulfarculia</taxon>
        <taxon>Desulfarculales</taxon>
        <taxon>Desulfarculaceae</taxon>
        <taxon>Desulfarculus</taxon>
    </lineage>
</organism>
<evidence type="ECO:0000256" key="1">
    <source>
        <dbReference type="ARBA" id="ARBA00022500"/>
    </source>
</evidence>
<dbReference type="HAMAP" id="MF_01440">
    <property type="entry name" value="CheD"/>
    <property type="match status" value="1"/>
</dbReference>
<protein>
    <recommendedName>
        <fullName evidence="3">Probable chemoreceptor glutamine deamidase CheD</fullName>
        <ecNumber evidence="3">3.5.1.44</ecNumber>
    </recommendedName>
</protein>
<dbReference type="GO" id="GO:0006935">
    <property type="term" value="P:chemotaxis"/>
    <property type="evidence" value="ECO:0007669"/>
    <property type="project" value="UniProtKB-UniRule"/>
</dbReference>
<accession>E1QFY6</accession>
<dbReference type="InterPro" id="IPR011324">
    <property type="entry name" value="Cytotoxic_necrot_fac-like_cat"/>
</dbReference>
<dbReference type="OrthoDB" id="9807202at2"/>
<dbReference type="InterPro" id="IPR038592">
    <property type="entry name" value="CheD-like_sf"/>
</dbReference>
<dbReference type="EC" id="3.5.1.44" evidence="3"/>
<dbReference type="CDD" id="cd16352">
    <property type="entry name" value="CheD"/>
    <property type="match status" value="1"/>
</dbReference>
<dbReference type="eggNOG" id="COG1871">
    <property type="taxonomic scope" value="Bacteria"/>
</dbReference>
<dbReference type="STRING" id="644282.Deba_1228"/>
<dbReference type="Pfam" id="PF03975">
    <property type="entry name" value="CheD"/>
    <property type="match status" value="1"/>
</dbReference>
<evidence type="ECO:0000256" key="2">
    <source>
        <dbReference type="ARBA" id="ARBA00022801"/>
    </source>
</evidence>
<name>E1QFY6_DESB2</name>
<evidence type="ECO:0000313" key="5">
    <source>
        <dbReference type="Proteomes" id="UP000009047"/>
    </source>
</evidence>
<dbReference type="AlphaFoldDB" id="E1QFY6"/>
<proteinExistence type="inferred from homology"/>
<dbReference type="PANTHER" id="PTHR35147">
    <property type="entry name" value="CHEMORECEPTOR GLUTAMINE DEAMIDASE CHED-RELATED"/>
    <property type="match status" value="1"/>
</dbReference>
<dbReference type="PANTHER" id="PTHR35147:SF2">
    <property type="entry name" value="CHEMORECEPTOR GLUTAMINE DEAMIDASE CHED-RELATED"/>
    <property type="match status" value="1"/>
</dbReference>
<dbReference type="KEGG" id="dbr:Deba_1228"/>
<comment type="catalytic activity">
    <reaction evidence="3">
        <text>L-glutaminyl-[protein] + H2O = L-glutamyl-[protein] + NH4(+)</text>
        <dbReference type="Rhea" id="RHEA:16441"/>
        <dbReference type="Rhea" id="RHEA-COMP:10207"/>
        <dbReference type="Rhea" id="RHEA-COMP:10208"/>
        <dbReference type="ChEBI" id="CHEBI:15377"/>
        <dbReference type="ChEBI" id="CHEBI:28938"/>
        <dbReference type="ChEBI" id="CHEBI:29973"/>
        <dbReference type="ChEBI" id="CHEBI:30011"/>
        <dbReference type="EC" id="3.5.1.44"/>
    </reaction>
</comment>
<reference evidence="4 5" key="1">
    <citation type="journal article" date="2010" name="Stand. Genomic Sci.">
        <title>Complete genome sequence of Desulfarculus baarsii type strain (2st14).</title>
        <authorList>
            <person name="Sun H."/>
            <person name="Spring S."/>
            <person name="Lapidus A."/>
            <person name="Davenport K."/>
            <person name="Del Rio T.G."/>
            <person name="Tice H."/>
            <person name="Nolan M."/>
            <person name="Copeland A."/>
            <person name="Cheng J.F."/>
            <person name="Lucas S."/>
            <person name="Tapia R."/>
            <person name="Goodwin L."/>
            <person name="Pitluck S."/>
            <person name="Ivanova N."/>
            <person name="Pagani I."/>
            <person name="Mavromatis K."/>
            <person name="Ovchinnikova G."/>
            <person name="Pati A."/>
            <person name="Chen A."/>
            <person name="Palaniappan K."/>
            <person name="Hauser L."/>
            <person name="Chang Y.J."/>
            <person name="Jeffries C.D."/>
            <person name="Detter J.C."/>
            <person name="Han C."/>
            <person name="Rohde M."/>
            <person name="Brambilla E."/>
            <person name="Goker M."/>
            <person name="Woyke T."/>
            <person name="Bristow J."/>
            <person name="Eisen J.A."/>
            <person name="Markowitz V."/>
            <person name="Hugenholtz P."/>
            <person name="Kyrpides N.C."/>
            <person name="Klenk H.P."/>
            <person name="Land M."/>
        </authorList>
    </citation>
    <scope>NUCLEOTIDE SEQUENCE [LARGE SCALE GENOMIC DNA]</scope>
    <source>
        <strain evidence="5">ATCC 33931 / DSM 2075 / LMG 7858 / VKM B-1802 / 2st14</strain>
    </source>
</reference>
<comment type="similarity">
    <text evidence="3">Belongs to the CheD family.</text>
</comment>
<dbReference type="HOGENOM" id="CLU_087854_0_0_7"/>
<dbReference type="SUPFAM" id="SSF64438">
    <property type="entry name" value="CNF1/YfiH-like putative cysteine hydrolases"/>
    <property type="match status" value="1"/>
</dbReference>
<evidence type="ECO:0000313" key="4">
    <source>
        <dbReference type="EMBL" id="ADK84596.1"/>
    </source>
</evidence>
<dbReference type="Proteomes" id="UP000009047">
    <property type="component" value="Chromosome"/>
</dbReference>
<gene>
    <name evidence="3" type="primary">cheD</name>
    <name evidence="4" type="ordered locus">Deba_1228</name>
</gene>
<comment type="function">
    <text evidence="3">Probably deamidates glutamine residues to glutamate on methyl-accepting chemotaxis receptors (MCPs), playing an important role in chemotaxis.</text>
</comment>
<dbReference type="EMBL" id="CP002085">
    <property type="protein sequence ID" value="ADK84596.1"/>
    <property type="molecule type" value="Genomic_DNA"/>
</dbReference>
<keyword evidence="5" id="KW-1185">Reference proteome</keyword>
<evidence type="ECO:0000256" key="3">
    <source>
        <dbReference type="HAMAP-Rule" id="MF_01440"/>
    </source>
</evidence>
<dbReference type="Gene3D" id="3.30.1330.200">
    <property type="match status" value="1"/>
</dbReference>